<keyword evidence="3" id="KW-1185">Reference proteome</keyword>
<feature type="compositionally biased region" description="Polar residues" evidence="1">
    <location>
        <begin position="60"/>
        <end position="77"/>
    </location>
</feature>
<evidence type="ECO:0008006" key="4">
    <source>
        <dbReference type="Google" id="ProtNLM"/>
    </source>
</evidence>
<dbReference type="Proteomes" id="UP001600165">
    <property type="component" value="Unassembled WGS sequence"/>
</dbReference>
<gene>
    <name evidence="2" type="ORF">ACFVKH_19470</name>
</gene>
<comment type="caution">
    <text evidence="2">The sequence shown here is derived from an EMBL/GenBank/DDBJ whole genome shotgun (WGS) entry which is preliminary data.</text>
</comment>
<feature type="region of interest" description="Disordered" evidence="1">
    <location>
        <begin position="1"/>
        <end position="37"/>
    </location>
</feature>
<proteinExistence type="predicted"/>
<evidence type="ECO:0000313" key="2">
    <source>
        <dbReference type="EMBL" id="MFE4108465.1"/>
    </source>
</evidence>
<protein>
    <recommendedName>
        <fullName evidence="4">PspA/IM30 family protein</fullName>
    </recommendedName>
</protein>
<name>A0ABW6ILP3_9CYAN</name>
<dbReference type="EMBL" id="JBHZOL010000111">
    <property type="protein sequence ID" value="MFE4108465.1"/>
    <property type="molecule type" value="Genomic_DNA"/>
</dbReference>
<organism evidence="2 3">
    <name type="scientific">Almyronema epifaneia S1</name>
    <dbReference type="NCBI Taxonomy" id="2991925"/>
    <lineage>
        <taxon>Bacteria</taxon>
        <taxon>Bacillati</taxon>
        <taxon>Cyanobacteriota</taxon>
        <taxon>Cyanophyceae</taxon>
        <taxon>Nodosilineales</taxon>
        <taxon>Nodosilineaceae</taxon>
        <taxon>Almyronema</taxon>
        <taxon>Almyronema epifaneia</taxon>
    </lineage>
</organism>
<feature type="compositionally biased region" description="Basic and acidic residues" evidence="1">
    <location>
        <begin position="1"/>
        <end position="16"/>
    </location>
</feature>
<evidence type="ECO:0000256" key="1">
    <source>
        <dbReference type="SAM" id="MobiDB-lite"/>
    </source>
</evidence>
<evidence type="ECO:0000313" key="3">
    <source>
        <dbReference type="Proteomes" id="UP001600165"/>
    </source>
</evidence>
<accession>A0ABW6ILP3</accession>
<dbReference type="RefSeq" id="WP_377968095.1">
    <property type="nucleotide sequence ID" value="NZ_JBHZOL010000111.1"/>
</dbReference>
<feature type="region of interest" description="Disordered" evidence="1">
    <location>
        <begin position="50"/>
        <end position="81"/>
    </location>
</feature>
<reference evidence="2 3" key="1">
    <citation type="submission" date="2024-10" db="EMBL/GenBank/DDBJ databases">
        <authorList>
            <person name="Ratan Roy A."/>
            <person name="Morales Sandoval P.H."/>
            <person name="De Los Santos Villalobos S."/>
            <person name="Chakraborty S."/>
            <person name="Mukherjee J."/>
        </authorList>
    </citation>
    <scope>NUCLEOTIDE SEQUENCE [LARGE SCALE GENOMIC DNA]</scope>
    <source>
        <strain evidence="2 3">S1</strain>
    </source>
</reference>
<sequence length="220" mass="23980">MPRSIRDIKGATDRAAKRSPGIAKAVQTGAKPTAQESVAQTLVQSAALVRDEHSKPPIQNLENVSSLSPTDYTQVSGNAPEVADPEFNRMLAAIRRKINGVKIMRENAILGNEVEGLRGDLAKMLTSRVKAATGLESVSSEVARHEAQIETTRLEREKTLHKALEAEGLEGLRELVTQKAQQEHAFRSAQIARLERKTAKLLDEDINTDSAEPLPIGADY</sequence>